<keyword evidence="4" id="KW-1185">Reference proteome</keyword>
<keyword evidence="1" id="KW-0732">Signal</keyword>
<comment type="caution">
    <text evidence="3">The sequence shown here is derived from an EMBL/GenBank/DDBJ whole genome shotgun (WGS) entry which is preliminary data.</text>
</comment>
<dbReference type="RefSeq" id="WP_205310101.1">
    <property type="nucleotide sequence ID" value="NZ_JAERPS020000001.1"/>
</dbReference>
<feature type="domain" description="SGNH hydrolase-type esterase" evidence="2">
    <location>
        <begin position="75"/>
        <end position="252"/>
    </location>
</feature>
<feature type="signal peptide" evidence="1">
    <location>
        <begin position="1"/>
        <end position="21"/>
    </location>
</feature>
<evidence type="ECO:0000256" key="1">
    <source>
        <dbReference type="SAM" id="SignalP"/>
    </source>
</evidence>
<dbReference type="GO" id="GO:0016787">
    <property type="term" value="F:hydrolase activity"/>
    <property type="evidence" value="ECO:0007669"/>
    <property type="project" value="UniProtKB-KW"/>
</dbReference>
<feature type="chain" id="PRO_5047134354" evidence="1">
    <location>
        <begin position="22"/>
        <end position="271"/>
    </location>
</feature>
<keyword evidence="3" id="KW-0378">Hydrolase</keyword>
<dbReference type="Gene3D" id="3.40.50.1110">
    <property type="entry name" value="SGNH hydrolase"/>
    <property type="match status" value="1"/>
</dbReference>
<evidence type="ECO:0000259" key="2">
    <source>
        <dbReference type="Pfam" id="PF13472"/>
    </source>
</evidence>
<dbReference type="Pfam" id="PF13472">
    <property type="entry name" value="Lipase_GDSL_2"/>
    <property type="match status" value="1"/>
</dbReference>
<sequence>MAAIMLRVLLSSIVLSVTGCGATDEAPDSANVDNPPGVIVTPAPPVNGLTQCGITQYSTPVKPMALPNGFSSVIMGSSSAAGAGASQGSLSWAGQFSAWQQSSGRAVTNIAKGGHTTYQGLAQYCLTADSRPAPDNAHNVSQALALQPDLVIIAYPSNDAALGWSANESVANIMLIRSVLADAGVASVVMSAQPRSLSASRTALLQEFDRLLLQQLPDCVVSLYNALQQDNRLNPQYDAGDGVHLNDQGHAVVFDALREMLTQGDCVSLPE</sequence>
<dbReference type="SUPFAM" id="SSF52266">
    <property type="entry name" value="SGNH hydrolase"/>
    <property type="match status" value="1"/>
</dbReference>
<dbReference type="InterPro" id="IPR036514">
    <property type="entry name" value="SGNH_hydro_sf"/>
</dbReference>
<dbReference type="EMBL" id="JAERPS020000001">
    <property type="protein sequence ID" value="MBZ9610361.1"/>
    <property type="molecule type" value="Genomic_DNA"/>
</dbReference>
<reference evidence="3 4" key="2">
    <citation type="submission" date="2021-08" db="EMBL/GenBank/DDBJ databases">
        <title>Rheinheimera aquimaris sp. nov., isolated from seawater of the East Sea in Korea.</title>
        <authorList>
            <person name="Kim K.H."/>
            <person name="Wenting R."/>
            <person name="Kim K.R."/>
            <person name="Jeon C.O."/>
        </authorList>
    </citation>
    <scope>NUCLEOTIDE SEQUENCE [LARGE SCALE GENOMIC DNA]</scope>
    <source>
        <strain evidence="3 4">MA-13</strain>
    </source>
</reference>
<dbReference type="PROSITE" id="PS51257">
    <property type="entry name" value="PROKAR_LIPOPROTEIN"/>
    <property type="match status" value="1"/>
</dbReference>
<name>A0ABS7X492_9GAMM</name>
<reference evidence="3 4" key="1">
    <citation type="submission" date="2020-12" db="EMBL/GenBank/DDBJ databases">
        <authorList>
            <person name="Ruan W."/>
            <person name="Khan S.A."/>
            <person name="Jeon C.O."/>
        </authorList>
    </citation>
    <scope>NUCLEOTIDE SEQUENCE [LARGE SCALE GENOMIC DNA]</scope>
    <source>
        <strain evidence="3 4">MA-13</strain>
    </source>
</reference>
<evidence type="ECO:0000313" key="4">
    <source>
        <dbReference type="Proteomes" id="UP000663814"/>
    </source>
</evidence>
<proteinExistence type="predicted"/>
<evidence type="ECO:0000313" key="3">
    <source>
        <dbReference type="EMBL" id="MBZ9610361.1"/>
    </source>
</evidence>
<gene>
    <name evidence="3" type="ORF">I4W93_002005</name>
</gene>
<protein>
    <submittedName>
        <fullName evidence="3">SGNH/GDSL hydrolase family protein</fullName>
    </submittedName>
</protein>
<dbReference type="Proteomes" id="UP000663814">
    <property type="component" value="Unassembled WGS sequence"/>
</dbReference>
<organism evidence="3 4">
    <name type="scientific">Rheinheimera maricola</name>
    <dbReference type="NCBI Taxonomy" id="2793282"/>
    <lineage>
        <taxon>Bacteria</taxon>
        <taxon>Pseudomonadati</taxon>
        <taxon>Pseudomonadota</taxon>
        <taxon>Gammaproteobacteria</taxon>
        <taxon>Chromatiales</taxon>
        <taxon>Chromatiaceae</taxon>
        <taxon>Rheinheimera</taxon>
    </lineage>
</organism>
<dbReference type="CDD" id="cd00229">
    <property type="entry name" value="SGNH_hydrolase"/>
    <property type="match status" value="1"/>
</dbReference>
<accession>A0ABS7X492</accession>
<dbReference type="InterPro" id="IPR013830">
    <property type="entry name" value="SGNH_hydro"/>
</dbReference>